<dbReference type="Proteomes" id="UP000751614">
    <property type="component" value="Unassembled WGS sequence"/>
</dbReference>
<comment type="caution">
    <text evidence="1">The sequence shown here is derived from an EMBL/GenBank/DDBJ whole genome shotgun (WGS) entry which is preliminary data.</text>
</comment>
<name>A0ABY2WN49_9FLAO</name>
<reference evidence="1 2" key="1">
    <citation type="submission" date="2019-05" db="EMBL/GenBank/DDBJ databases">
        <title>Flagellimonas sp. AsT0115, sp. nov., isolated from a marine red algae, Asparagopsis taxiformis.</title>
        <authorList>
            <person name="Kim J."/>
            <person name="Jeong S.E."/>
            <person name="Jeon C.O."/>
        </authorList>
    </citation>
    <scope>NUCLEOTIDE SEQUENCE [LARGE SCALE GENOMIC DNA]</scope>
    <source>
        <strain evidence="1 2">AsT0115</strain>
    </source>
</reference>
<gene>
    <name evidence="1" type="ORF">FGG15_14100</name>
</gene>
<evidence type="ECO:0008006" key="3">
    <source>
        <dbReference type="Google" id="ProtNLM"/>
    </source>
</evidence>
<proteinExistence type="predicted"/>
<keyword evidence="2" id="KW-1185">Reference proteome</keyword>
<protein>
    <recommendedName>
        <fullName evidence="3">Adhesin domain-containing protein</fullName>
    </recommendedName>
</protein>
<dbReference type="EMBL" id="VCNI01000002">
    <property type="protein sequence ID" value="TMU55804.1"/>
    <property type="molecule type" value="Genomic_DNA"/>
</dbReference>
<evidence type="ECO:0000313" key="1">
    <source>
        <dbReference type="EMBL" id="TMU55804.1"/>
    </source>
</evidence>
<accession>A0ABY2WN49</accession>
<organism evidence="1 2">
    <name type="scientific">Flagellimonas algicola</name>
    <dbReference type="NCBI Taxonomy" id="2583815"/>
    <lineage>
        <taxon>Bacteria</taxon>
        <taxon>Pseudomonadati</taxon>
        <taxon>Bacteroidota</taxon>
        <taxon>Flavobacteriia</taxon>
        <taxon>Flavobacteriales</taxon>
        <taxon>Flavobacteriaceae</taxon>
        <taxon>Flagellimonas</taxon>
    </lineage>
</organism>
<sequence length="206" mass="22780">MRFPFILLGFLGLSNLHGQKEIKKALLDSDIEFIQINADFCYQITLQTAKTDEVYVAAQMEGEYAKDLLLTLEEKGATMLIGTGFHPNFTNPNDKLSAHKVISIALEIVVPAHRNVSLYGTSSNVDVLGDYEKLEVKLANGTCTLDNVTQFVDVKTQKGDIMVWASQGNFQAESTYGQVVKEEIPIGSNQYILSSVEGTIQLKKTK</sequence>
<evidence type="ECO:0000313" key="2">
    <source>
        <dbReference type="Proteomes" id="UP000751614"/>
    </source>
</evidence>